<dbReference type="Pfam" id="PF01557">
    <property type="entry name" value="FAA_hydrolase"/>
    <property type="match status" value="1"/>
</dbReference>
<dbReference type="SUPFAM" id="SSF56529">
    <property type="entry name" value="FAH"/>
    <property type="match status" value="1"/>
</dbReference>
<dbReference type="GO" id="GO:0050163">
    <property type="term" value="F:oxaloacetate tautomerase activity"/>
    <property type="evidence" value="ECO:0007669"/>
    <property type="project" value="UniProtKB-EC"/>
</dbReference>
<dbReference type="Gene3D" id="3.90.850.10">
    <property type="entry name" value="Fumarylacetoacetase-like, C-terminal domain"/>
    <property type="match status" value="1"/>
</dbReference>
<dbReference type="EC" id="5.3.2.2" evidence="5"/>
<evidence type="ECO:0000256" key="1">
    <source>
        <dbReference type="ARBA" id="ARBA00010211"/>
    </source>
</evidence>
<evidence type="ECO:0000259" key="6">
    <source>
        <dbReference type="Pfam" id="PF01557"/>
    </source>
</evidence>
<dbReference type="EMBL" id="GEZM01072583">
    <property type="protein sequence ID" value="JAV65462.1"/>
    <property type="molecule type" value="Transcribed_RNA"/>
</dbReference>
<evidence type="ECO:0000256" key="4">
    <source>
        <dbReference type="ARBA" id="ARBA00044911"/>
    </source>
</evidence>
<reference evidence="8" key="3">
    <citation type="submission" date="2019-08" db="EMBL/GenBank/DDBJ databases">
        <authorList>
            <consortium name="Photinus pyralis genome working group"/>
            <person name="Fallon T.R."/>
            <person name="Sander Lower S.E."/>
            <person name="Weng J.-K."/>
        </authorList>
    </citation>
    <scope>NUCLEOTIDE SEQUENCE</scope>
    <source>
        <strain evidence="8">1611_PpyrPB1</strain>
        <tissue evidence="8">Whole body</tissue>
    </source>
</reference>
<evidence type="ECO:0000256" key="3">
    <source>
        <dbReference type="ARBA" id="ARBA00042340"/>
    </source>
</evidence>
<dbReference type="InterPro" id="IPR036663">
    <property type="entry name" value="Fumarylacetoacetase_C_sf"/>
</dbReference>
<feature type="domain" description="Fumarylacetoacetase-like C-terminal" evidence="6">
    <location>
        <begin position="15"/>
        <end position="214"/>
    </location>
</feature>
<keyword evidence="2" id="KW-0479">Metal-binding</keyword>
<evidence type="ECO:0000256" key="5">
    <source>
        <dbReference type="ARBA" id="ARBA00044973"/>
    </source>
</evidence>
<evidence type="ECO:0000313" key="8">
    <source>
        <dbReference type="EMBL" id="KAB0800589.1"/>
    </source>
</evidence>
<dbReference type="PANTHER" id="PTHR11820">
    <property type="entry name" value="ACYLPYRUVASE"/>
    <property type="match status" value="1"/>
</dbReference>
<accession>A0A1Y1KVR4</accession>
<comment type="catalytic activity">
    <reaction evidence="4">
        <text>oxaloacetate = enol-oxaloacetate</text>
        <dbReference type="Rhea" id="RHEA:16021"/>
        <dbReference type="ChEBI" id="CHEBI:16452"/>
        <dbReference type="ChEBI" id="CHEBI:17479"/>
        <dbReference type="EC" id="5.3.2.2"/>
    </reaction>
    <physiologicalReaction direction="right-to-left" evidence="4">
        <dbReference type="Rhea" id="RHEA:16023"/>
    </physiologicalReaction>
</comment>
<proteinExistence type="inferred from homology"/>
<sequence length="215" mass="23512">MASAELRHFVKNSKKVIATTTNYLPMLKILNIEKPTVPILFMKPTSSYIEEGQAIKLPHGFTVNQEIELGVVIGKRCKAVKESNAMEMVGGYCAALDMTATCQMKEARSKGLSWLLGKGFDTACPVSRFIGKNEICDPNNVQLWSCVNGELRQNGNTKDFIFSIPTLISYISAYITLEPNDVVLTGTPPGMGPVKAGDIIEGGIKDIVTFKFCVE</sequence>
<dbReference type="EMBL" id="VVIM01000004">
    <property type="protein sequence ID" value="KAB0800589.1"/>
    <property type="molecule type" value="Genomic_DNA"/>
</dbReference>
<evidence type="ECO:0000313" key="9">
    <source>
        <dbReference type="Proteomes" id="UP000327044"/>
    </source>
</evidence>
<reference evidence="7" key="1">
    <citation type="journal article" date="2016" name="Sci. Rep.">
        <title>Molecular characterization of firefly nuptial gifts: a multi-omics approach sheds light on postcopulatory sexual selection.</title>
        <authorList>
            <person name="Al-Wathiqui N."/>
            <person name="Fallon T.R."/>
            <person name="South A."/>
            <person name="Weng J.K."/>
            <person name="Lewis S.M."/>
        </authorList>
    </citation>
    <scope>NUCLEOTIDE SEQUENCE</scope>
</reference>
<dbReference type="InterPro" id="IPR011234">
    <property type="entry name" value="Fumarylacetoacetase-like_C"/>
</dbReference>
<dbReference type="Proteomes" id="UP000327044">
    <property type="component" value="Unassembled WGS sequence"/>
</dbReference>
<protein>
    <recommendedName>
        <fullName evidence="5">oxaloacetate tautomerase</fullName>
        <ecNumber evidence="5">5.3.2.2</ecNumber>
    </recommendedName>
    <alternativeName>
        <fullName evidence="3">Fumarylacetoacetate hydrolase domain-containing protein 1</fullName>
    </alternativeName>
</protein>
<comment type="similarity">
    <text evidence="1">Belongs to the FAH family.</text>
</comment>
<name>A0A1Y1KVR4_PHOPY</name>
<dbReference type="GO" id="GO:0018773">
    <property type="term" value="F:acetylpyruvate hydrolase activity"/>
    <property type="evidence" value="ECO:0007669"/>
    <property type="project" value="TreeGrafter"/>
</dbReference>
<dbReference type="GO" id="GO:0046872">
    <property type="term" value="F:metal ion binding"/>
    <property type="evidence" value="ECO:0007669"/>
    <property type="project" value="UniProtKB-KW"/>
</dbReference>
<dbReference type="FunCoup" id="A0A1Y1KVR4">
    <property type="interactions" value="1542"/>
</dbReference>
<dbReference type="PANTHER" id="PTHR11820:SF7">
    <property type="entry name" value="ACYLPYRUVASE FAHD1, MITOCHONDRIAL"/>
    <property type="match status" value="1"/>
</dbReference>
<dbReference type="AlphaFoldDB" id="A0A1Y1KVR4"/>
<reference evidence="8 9" key="2">
    <citation type="journal article" date="2018" name="Elife">
        <title>Firefly genomes illuminate parallel origins of bioluminescence in beetles.</title>
        <authorList>
            <person name="Fallon T.R."/>
            <person name="Lower S.E."/>
            <person name="Chang C.H."/>
            <person name="Bessho-Uehara M."/>
            <person name="Martin G.J."/>
            <person name="Bewick A.J."/>
            <person name="Behringer M."/>
            <person name="Debat H.J."/>
            <person name="Wong I."/>
            <person name="Day J.C."/>
            <person name="Suvorov A."/>
            <person name="Silva C.J."/>
            <person name="Stanger-Hall K.F."/>
            <person name="Hall D.W."/>
            <person name="Schmitz R.J."/>
            <person name="Nelson D.R."/>
            <person name="Lewis S.M."/>
            <person name="Shigenobu S."/>
            <person name="Bybee S.M."/>
            <person name="Larracuente A.M."/>
            <person name="Oba Y."/>
            <person name="Weng J.K."/>
        </authorList>
    </citation>
    <scope>NUCLEOTIDE SEQUENCE [LARGE SCALE GENOMIC DNA]</scope>
    <source>
        <strain evidence="8">1611_PpyrPB1</strain>
        <tissue evidence="8">Whole body</tissue>
    </source>
</reference>
<dbReference type="GO" id="GO:0005739">
    <property type="term" value="C:mitochondrion"/>
    <property type="evidence" value="ECO:0007669"/>
    <property type="project" value="TreeGrafter"/>
</dbReference>
<organism evidence="7">
    <name type="scientific">Photinus pyralis</name>
    <name type="common">Common eastern firefly</name>
    <name type="synonym">Lampyris pyralis</name>
    <dbReference type="NCBI Taxonomy" id="7054"/>
    <lineage>
        <taxon>Eukaryota</taxon>
        <taxon>Metazoa</taxon>
        <taxon>Ecdysozoa</taxon>
        <taxon>Arthropoda</taxon>
        <taxon>Hexapoda</taxon>
        <taxon>Insecta</taxon>
        <taxon>Pterygota</taxon>
        <taxon>Neoptera</taxon>
        <taxon>Endopterygota</taxon>
        <taxon>Coleoptera</taxon>
        <taxon>Polyphaga</taxon>
        <taxon>Elateriformia</taxon>
        <taxon>Elateroidea</taxon>
        <taxon>Lampyridae</taxon>
        <taxon>Lampyrinae</taxon>
        <taxon>Photinus</taxon>
    </lineage>
</organism>
<dbReference type="OrthoDB" id="411064at2759"/>
<keyword evidence="9" id="KW-1185">Reference proteome</keyword>
<gene>
    <name evidence="8" type="ORF">PPYR_06329</name>
</gene>
<dbReference type="InParanoid" id="A0A1Y1KVR4"/>
<evidence type="ECO:0000256" key="2">
    <source>
        <dbReference type="ARBA" id="ARBA00022723"/>
    </source>
</evidence>
<evidence type="ECO:0000313" key="7">
    <source>
        <dbReference type="EMBL" id="JAV65462.1"/>
    </source>
</evidence>